<name>A0A6C0F9P6_9ZZZZ</name>
<evidence type="ECO:0000313" key="1">
    <source>
        <dbReference type="EMBL" id="QHT37323.1"/>
    </source>
</evidence>
<proteinExistence type="predicted"/>
<dbReference type="EMBL" id="MN738792">
    <property type="protein sequence ID" value="QHT37323.1"/>
    <property type="molecule type" value="Genomic_DNA"/>
</dbReference>
<protein>
    <submittedName>
        <fullName evidence="1">Uncharacterized protein</fullName>
    </submittedName>
</protein>
<reference evidence="1" key="1">
    <citation type="journal article" date="2020" name="Nature">
        <title>Giant virus diversity and host interactions through global metagenomics.</title>
        <authorList>
            <person name="Schulz F."/>
            <person name="Roux S."/>
            <person name="Paez-Espino D."/>
            <person name="Jungbluth S."/>
            <person name="Walsh D.A."/>
            <person name="Denef V.J."/>
            <person name="McMahon K.D."/>
            <person name="Konstantinidis K.T."/>
            <person name="Eloe-Fadrosh E.A."/>
            <person name="Kyrpides N.C."/>
            <person name="Woyke T."/>
        </authorList>
    </citation>
    <scope>NUCLEOTIDE SEQUENCE</scope>
    <source>
        <strain evidence="1">GVMAG-S-ERX555967-131</strain>
    </source>
</reference>
<organism evidence="1">
    <name type="scientific">viral metagenome</name>
    <dbReference type="NCBI Taxonomy" id="1070528"/>
    <lineage>
        <taxon>unclassified sequences</taxon>
        <taxon>metagenomes</taxon>
        <taxon>organismal metagenomes</taxon>
    </lineage>
</organism>
<sequence length="102" mass="11839">MLPQCSPTGQPGKIMIRNRLDLIQAIQNANIFEKSQETYIINNNDITVDVYRSKVGVSPNSVFENENGPIFYLKSYSEFTDEECSYFINMFEKIKGKRKIYN</sequence>
<dbReference type="AlphaFoldDB" id="A0A6C0F9P6"/>
<accession>A0A6C0F9P6</accession>